<evidence type="ECO:0000256" key="3">
    <source>
        <dbReference type="PROSITE-ProRule" id="PRU00339"/>
    </source>
</evidence>
<dbReference type="InterPro" id="IPR019734">
    <property type="entry name" value="TPR_rpt"/>
</dbReference>
<dbReference type="InterPro" id="IPR011990">
    <property type="entry name" value="TPR-like_helical_dom_sf"/>
</dbReference>
<dbReference type="PROSITE" id="PS50293">
    <property type="entry name" value="TPR_REGION"/>
    <property type="match status" value="1"/>
</dbReference>
<dbReference type="Gene3D" id="1.25.40.10">
    <property type="entry name" value="Tetratricopeptide repeat domain"/>
    <property type="match status" value="1"/>
</dbReference>
<dbReference type="InterPro" id="IPR011260">
    <property type="entry name" value="RNAP_asu_C"/>
</dbReference>
<dbReference type="Proteomes" id="UP000253562">
    <property type="component" value="Unassembled WGS sequence"/>
</dbReference>
<proteinExistence type="predicted"/>
<evidence type="ECO:0000256" key="2">
    <source>
        <dbReference type="ARBA" id="ARBA00022803"/>
    </source>
</evidence>
<protein>
    <submittedName>
        <fullName evidence="5">Tetratricopeptide repeat protein</fullName>
    </submittedName>
</protein>
<keyword evidence="2 3" id="KW-0802">TPR repeat</keyword>
<evidence type="ECO:0000256" key="1">
    <source>
        <dbReference type="ARBA" id="ARBA00022737"/>
    </source>
</evidence>
<dbReference type="SUPFAM" id="SSF47789">
    <property type="entry name" value="C-terminal domain of RNA polymerase alpha subunit"/>
    <property type="match status" value="2"/>
</dbReference>
<dbReference type="RefSeq" id="WP_114371732.1">
    <property type="nucleotide sequence ID" value="NZ_QPEX01000044.1"/>
</dbReference>
<dbReference type="Pfam" id="PF07719">
    <property type="entry name" value="TPR_2"/>
    <property type="match status" value="1"/>
</dbReference>
<gene>
    <name evidence="5" type="ORF">DTL42_20655</name>
</gene>
<dbReference type="InterPro" id="IPR013105">
    <property type="entry name" value="TPR_2"/>
</dbReference>
<comment type="caution">
    <text evidence="5">The sequence shown here is derived from an EMBL/GenBank/DDBJ whole genome shotgun (WGS) entry which is preliminary data.</text>
</comment>
<accession>A0A368KP75</accession>
<dbReference type="Gene3D" id="1.10.150.20">
    <property type="entry name" value="5' to 3' exonuclease, C-terminal subdomain"/>
    <property type="match status" value="2"/>
</dbReference>
<feature type="domain" description="RNA polymerase alpha subunit C-terminal" evidence="4">
    <location>
        <begin position="374"/>
        <end position="434"/>
    </location>
</feature>
<dbReference type="AlphaFoldDB" id="A0A368KP75"/>
<evidence type="ECO:0000259" key="4">
    <source>
        <dbReference type="Pfam" id="PF03118"/>
    </source>
</evidence>
<dbReference type="OrthoDB" id="228958at2"/>
<dbReference type="EMBL" id="QPEX01000044">
    <property type="protein sequence ID" value="RCS42235.1"/>
    <property type="molecule type" value="Genomic_DNA"/>
</dbReference>
<sequence length="443" mass="49114">MIQGIDFDLKSVVLTNSSFGPEEIRQILRTVGRDYNAYSTLRDSVSELEGQSEERSPATNVRLGVCLFIMGYHGRAVATLSAADGGALAHFYLGRSYYAMQEYDKAIEAFQSAQTAGYNRDDCQLGMIESLRSKGKSEEALAMLDNMFGPVESTANYLYQRGATIASLGGNPAEVVALYERAVEADPGHAGALFGLALENDRRGNDVQALQLYQNAAAVFPTHVGALLNLGLLHEDRGEYDRATHCYQRVLDSYPNDKRARMYMKDAQASGDMFYDEEEQKKRDRMSQVLSIPVTDFELSVRSRNCLQKMGIMTLGDLCRCSEQELLASKNFGETSLIEIRDMLRSKGLELGQMANEKQAAPEVTYDTSGLSADEQALLDRPIAELSLSVRARKCMVRLGISTIGELVRRTGDELLECKNFGVTSLNEVREKLTSYNLKLRGD</sequence>
<feature type="repeat" description="TPR" evidence="3">
    <location>
        <begin position="87"/>
        <end position="120"/>
    </location>
</feature>
<dbReference type="SMART" id="SM00028">
    <property type="entry name" value="TPR"/>
    <property type="match status" value="4"/>
</dbReference>
<dbReference type="Pfam" id="PF03118">
    <property type="entry name" value="RNA_pol_A_CTD"/>
    <property type="match status" value="2"/>
</dbReference>
<dbReference type="PROSITE" id="PS50005">
    <property type="entry name" value="TPR"/>
    <property type="match status" value="2"/>
</dbReference>
<dbReference type="GO" id="GO:0003899">
    <property type="term" value="F:DNA-directed RNA polymerase activity"/>
    <property type="evidence" value="ECO:0007669"/>
    <property type="project" value="InterPro"/>
</dbReference>
<feature type="repeat" description="TPR" evidence="3">
    <location>
        <begin position="224"/>
        <end position="257"/>
    </location>
</feature>
<organism evidence="5 6">
    <name type="scientific">Bremerella cremea</name>
    <dbReference type="NCBI Taxonomy" id="1031537"/>
    <lineage>
        <taxon>Bacteria</taxon>
        <taxon>Pseudomonadati</taxon>
        <taxon>Planctomycetota</taxon>
        <taxon>Planctomycetia</taxon>
        <taxon>Pirellulales</taxon>
        <taxon>Pirellulaceae</taxon>
        <taxon>Bremerella</taxon>
    </lineage>
</organism>
<reference evidence="5 6" key="1">
    <citation type="submission" date="2018-07" db="EMBL/GenBank/DDBJ databases">
        <title>Comparative genomes isolates from brazilian mangrove.</title>
        <authorList>
            <person name="De Araujo J.E."/>
            <person name="Taketani R.G."/>
            <person name="Silva M.C.P."/>
            <person name="Lourenco M.V."/>
            <person name="Oliveira V.M."/>
            <person name="Andreote F.D."/>
        </authorList>
    </citation>
    <scope>NUCLEOTIDE SEQUENCE [LARGE SCALE GENOMIC DNA]</scope>
    <source>
        <strain evidence="5 6">HEX PRIS-MGV</strain>
    </source>
</reference>
<dbReference type="SUPFAM" id="SSF48452">
    <property type="entry name" value="TPR-like"/>
    <property type="match status" value="1"/>
</dbReference>
<dbReference type="InterPro" id="IPR051685">
    <property type="entry name" value="Ycf3/AcsC/BcsC/TPR_MFPF"/>
</dbReference>
<dbReference type="PANTHER" id="PTHR44943:SF8">
    <property type="entry name" value="TPR REPEAT-CONTAINING PROTEIN MJ0263"/>
    <property type="match status" value="1"/>
</dbReference>
<dbReference type="GO" id="GO:0006351">
    <property type="term" value="P:DNA-templated transcription"/>
    <property type="evidence" value="ECO:0007669"/>
    <property type="project" value="InterPro"/>
</dbReference>
<keyword evidence="1" id="KW-0677">Repeat</keyword>
<name>A0A368KP75_9BACT</name>
<evidence type="ECO:0000313" key="5">
    <source>
        <dbReference type="EMBL" id="RCS42235.1"/>
    </source>
</evidence>
<feature type="domain" description="RNA polymerase alpha subunit C-terminal" evidence="4">
    <location>
        <begin position="282"/>
        <end position="345"/>
    </location>
</feature>
<dbReference type="GO" id="GO:0003677">
    <property type="term" value="F:DNA binding"/>
    <property type="evidence" value="ECO:0007669"/>
    <property type="project" value="InterPro"/>
</dbReference>
<dbReference type="PANTHER" id="PTHR44943">
    <property type="entry name" value="CELLULOSE SYNTHASE OPERON PROTEIN C"/>
    <property type="match status" value="1"/>
</dbReference>
<evidence type="ECO:0000313" key="6">
    <source>
        <dbReference type="Proteomes" id="UP000253562"/>
    </source>
</evidence>
<dbReference type="Pfam" id="PF14559">
    <property type="entry name" value="TPR_19"/>
    <property type="match status" value="1"/>
</dbReference>